<dbReference type="SMART" id="SM00198">
    <property type="entry name" value="SCP"/>
    <property type="match status" value="1"/>
</dbReference>
<proteinExistence type="predicted"/>
<name>A0A834RFV7_SARSC</name>
<dbReference type="EMBL" id="WVUK01000044">
    <property type="protein sequence ID" value="KAF7495911.1"/>
    <property type="molecule type" value="Genomic_DNA"/>
</dbReference>
<dbReference type="EnsemblMetazoa" id="SSS_231s_mrna">
    <property type="protein sequence ID" value="KAF7495911.1"/>
    <property type="gene ID" value="SSS_231"/>
</dbReference>
<feature type="domain" description="SCP" evidence="2">
    <location>
        <begin position="77"/>
        <end position="199"/>
    </location>
</feature>
<organism evidence="3">
    <name type="scientific">Sarcoptes scabiei</name>
    <name type="common">Itch mite</name>
    <name type="synonym">Acarus scabiei</name>
    <dbReference type="NCBI Taxonomy" id="52283"/>
    <lineage>
        <taxon>Eukaryota</taxon>
        <taxon>Metazoa</taxon>
        <taxon>Ecdysozoa</taxon>
        <taxon>Arthropoda</taxon>
        <taxon>Chelicerata</taxon>
        <taxon>Arachnida</taxon>
        <taxon>Acari</taxon>
        <taxon>Acariformes</taxon>
        <taxon>Sarcoptiformes</taxon>
        <taxon>Astigmata</taxon>
        <taxon>Psoroptidia</taxon>
        <taxon>Sarcoptoidea</taxon>
        <taxon>Sarcoptidae</taxon>
        <taxon>Sarcoptinae</taxon>
        <taxon>Sarcoptes</taxon>
    </lineage>
</organism>
<keyword evidence="5" id="KW-1185">Reference proteome</keyword>
<keyword evidence="1" id="KW-0812">Transmembrane</keyword>
<keyword evidence="1" id="KW-1133">Transmembrane helix</keyword>
<evidence type="ECO:0000256" key="1">
    <source>
        <dbReference type="SAM" id="Phobius"/>
    </source>
</evidence>
<dbReference type="Gene3D" id="3.40.33.10">
    <property type="entry name" value="CAP"/>
    <property type="match status" value="1"/>
</dbReference>
<dbReference type="InterPro" id="IPR001283">
    <property type="entry name" value="CRISP-related"/>
</dbReference>
<evidence type="ECO:0000313" key="5">
    <source>
        <dbReference type="Proteomes" id="UP000070412"/>
    </source>
</evidence>
<evidence type="ECO:0000313" key="3">
    <source>
        <dbReference type="EMBL" id="KAF7495911.1"/>
    </source>
</evidence>
<accession>A0A834RFV7</accession>
<feature type="transmembrane region" description="Helical" evidence="1">
    <location>
        <begin position="35"/>
        <end position="55"/>
    </location>
</feature>
<dbReference type="SUPFAM" id="SSF55797">
    <property type="entry name" value="PR-1-like"/>
    <property type="match status" value="1"/>
</dbReference>
<reference evidence="5" key="1">
    <citation type="journal article" date="2020" name="PLoS Negl. Trop. Dis.">
        <title>High-quality nuclear genome for Sarcoptes scabiei-A critical resource for a neglected parasite.</title>
        <authorList>
            <person name="Korhonen P.K."/>
            <person name="Gasser R.B."/>
            <person name="Ma G."/>
            <person name="Wang T."/>
            <person name="Stroehlein A.J."/>
            <person name="Young N.D."/>
            <person name="Ang C.S."/>
            <person name="Fernando D.D."/>
            <person name="Lu H.C."/>
            <person name="Taylor S."/>
            <person name="Reynolds S.L."/>
            <person name="Mofiz E."/>
            <person name="Najaraj S.H."/>
            <person name="Gowda H."/>
            <person name="Madugundu A."/>
            <person name="Renuse S."/>
            <person name="Holt D."/>
            <person name="Pandey A."/>
            <person name="Papenfuss A.T."/>
            <person name="Fischer K."/>
        </authorList>
    </citation>
    <scope>NUCLEOTIDE SEQUENCE [LARGE SCALE GENOMIC DNA]</scope>
</reference>
<dbReference type="InterPro" id="IPR035940">
    <property type="entry name" value="CAP_sf"/>
</dbReference>
<dbReference type="InterPro" id="IPR014044">
    <property type="entry name" value="CAP_dom"/>
</dbReference>
<dbReference type="OrthoDB" id="6433391at2759"/>
<protein>
    <submittedName>
        <fullName evidence="3">Protein PRY1</fullName>
    </submittedName>
</protein>
<keyword evidence="1" id="KW-0472">Membrane</keyword>
<gene>
    <name evidence="3" type="primary">SSS_231g</name>
    <name evidence="3" type="ORF">SSS_231</name>
</gene>
<reference evidence="4" key="3">
    <citation type="submission" date="2022-06" db="UniProtKB">
        <authorList>
            <consortium name="EnsemblMetazoa"/>
        </authorList>
    </citation>
    <scope>IDENTIFICATION</scope>
</reference>
<sequence>MGRHKKRPPGERTESGSQSRRKSFQRFWHQHGLKLSILILLGFIFLIALFVWASFQRSKKIDKSDASKPDSSESDASESDACVLSHNKIRAKHQAKPLTRSDKLVSDAAVRADKLVAINQLKHLPGLNGYGENLYMSVNKPADCNEVTQSWYREFESFGYDFKHPQFNFETGHATQVIWASTKYLGCSTKKITAKGFMNSSQSVFMNQQAM</sequence>
<dbReference type="PANTHER" id="PTHR10334">
    <property type="entry name" value="CYSTEINE-RICH SECRETORY PROTEIN-RELATED"/>
    <property type="match status" value="1"/>
</dbReference>
<dbReference type="Proteomes" id="UP000070412">
    <property type="component" value="Unassembled WGS sequence"/>
</dbReference>
<evidence type="ECO:0000313" key="4">
    <source>
        <dbReference type="EnsemblMetazoa" id="KAF7495911.1"/>
    </source>
</evidence>
<dbReference type="AlphaFoldDB" id="A0A834RFV7"/>
<reference evidence="3" key="2">
    <citation type="submission" date="2020-01" db="EMBL/GenBank/DDBJ databases">
        <authorList>
            <person name="Korhonen P.K.K."/>
            <person name="Guangxu M.G."/>
            <person name="Wang T.W."/>
            <person name="Stroehlein A.J.S."/>
            <person name="Young N.D."/>
            <person name="Ang C.-S.A."/>
            <person name="Fernando D.W.F."/>
            <person name="Lu H.L."/>
            <person name="Taylor S.T."/>
            <person name="Ehtesham M.E.M."/>
            <person name="Najaraj S.H.N."/>
            <person name="Harsha G.H.G."/>
            <person name="Madugundu A.M."/>
            <person name="Renuse S.R."/>
            <person name="Holt D.H."/>
            <person name="Pandey A.P."/>
            <person name="Papenfuss A.P."/>
            <person name="Gasser R.B.G."/>
            <person name="Fischer K.F."/>
        </authorList>
    </citation>
    <scope>NUCLEOTIDE SEQUENCE</scope>
    <source>
        <strain evidence="3">SSS_KF_BRIS2020</strain>
    </source>
</reference>
<evidence type="ECO:0000259" key="2">
    <source>
        <dbReference type="SMART" id="SM00198"/>
    </source>
</evidence>
<dbReference type="Pfam" id="PF00188">
    <property type="entry name" value="CAP"/>
    <property type="match status" value="1"/>
</dbReference>